<name>A0AA41V7Q1_PAPNU</name>
<dbReference type="Proteomes" id="UP001177140">
    <property type="component" value="Unassembled WGS sequence"/>
</dbReference>
<organism evidence="1 2">
    <name type="scientific">Papaver nudicaule</name>
    <name type="common">Iceland poppy</name>
    <dbReference type="NCBI Taxonomy" id="74823"/>
    <lineage>
        <taxon>Eukaryota</taxon>
        <taxon>Viridiplantae</taxon>
        <taxon>Streptophyta</taxon>
        <taxon>Embryophyta</taxon>
        <taxon>Tracheophyta</taxon>
        <taxon>Spermatophyta</taxon>
        <taxon>Magnoliopsida</taxon>
        <taxon>Ranunculales</taxon>
        <taxon>Papaveraceae</taxon>
        <taxon>Papaveroideae</taxon>
        <taxon>Papaver</taxon>
    </lineage>
</organism>
<reference evidence="1" key="1">
    <citation type="submission" date="2022-03" db="EMBL/GenBank/DDBJ databases">
        <title>A functionally conserved STORR gene fusion in Papaver species that diverged 16.8 million years ago.</title>
        <authorList>
            <person name="Catania T."/>
        </authorList>
    </citation>
    <scope>NUCLEOTIDE SEQUENCE</scope>
    <source>
        <strain evidence="1">S-191538</strain>
    </source>
</reference>
<dbReference type="AlphaFoldDB" id="A0AA41V7Q1"/>
<keyword evidence="2" id="KW-1185">Reference proteome</keyword>
<comment type="caution">
    <text evidence="1">The sequence shown here is derived from an EMBL/GenBank/DDBJ whole genome shotgun (WGS) entry which is preliminary data.</text>
</comment>
<proteinExistence type="predicted"/>
<gene>
    <name evidence="1" type="ORF">MKW94_003665</name>
</gene>
<evidence type="ECO:0000313" key="1">
    <source>
        <dbReference type="EMBL" id="MCL7037940.1"/>
    </source>
</evidence>
<protein>
    <submittedName>
        <fullName evidence="1">Uncharacterized protein</fullName>
    </submittedName>
</protein>
<accession>A0AA41V7Q1</accession>
<evidence type="ECO:0000313" key="2">
    <source>
        <dbReference type="Proteomes" id="UP001177140"/>
    </source>
</evidence>
<sequence length="297" mass="34305">MGQIEIQKNHLILILNLGLTEEEESAAYHEEYRPPINFNQPTPEGVVAEMTSEIGTIEYHLIPTRSYWLRMVRHDWGTTDEEIKACIVAHPQQMLEIEVCGCYKGYGVIVRDIMRHPIIAISRALDDYVSPFYHELEAVSLGLKLALKYNILKFNFTCVSEKVAAYVMWSWNSKLKCGCPPRDNLQNPGEKKYYCVECSKSELDDYGEGKDADKILPLVDEIFYNGLKLESEGYRFYLFPAKLSRAKGVLHLANSGMDQELRLDEIEEDEKFAEILYKEVYNHGTEQELLLEQDIIY</sequence>
<dbReference type="EMBL" id="JAJJMA010185041">
    <property type="protein sequence ID" value="MCL7037940.1"/>
    <property type="molecule type" value="Genomic_DNA"/>
</dbReference>